<sequence length="348" mass="38908">MKFIELRRAKMTESSNLPQGLISEAVSPDLEEQVSHAGFWRRVGAFVIDTIVVAVPLLFLGMLIQDQPMIAGNPGRIIGFIPTILYFGLLNSEVFGGQTLGKRWLKIRVTDLTGRGISPGRSMIRSSILLVPFFLNGLEMRISQSSLPVIYVLGGVLFLGIGGLSFYFLFNFWNRRSLHDFLTGTQVVPVAIEATKSRIEPRTLHVFVAILLSGMAALGAYINLRVSSDEIMRRLETLQTSVMSSEAVRFAEPSMLSSSFNGKKSYSIVIILHPGDSGEDLERRLPEIYRKLSVDAPFIKEFDSLQFVVRTGFDFGMARLRYDKNFGRSIGEWDKTVEMLNKQSAKTP</sequence>
<keyword evidence="5 6" id="KW-0472">Membrane</keyword>
<dbReference type="EMBL" id="WBUI01000022">
    <property type="protein sequence ID" value="KAB2930234.1"/>
    <property type="molecule type" value="Genomic_DNA"/>
</dbReference>
<keyword evidence="4 6" id="KW-1133">Transmembrane helix</keyword>
<feature type="transmembrane region" description="Helical" evidence="6">
    <location>
        <begin position="77"/>
        <end position="96"/>
    </location>
</feature>
<comment type="caution">
    <text evidence="8">The sequence shown here is derived from an EMBL/GenBank/DDBJ whole genome shotgun (WGS) entry which is preliminary data.</text>
</comment>
<evidence type="ECO:0000259" key="7">
    <source>
        <dbReference type="Pfam" id="PF06271"/>
    </source>
</evidence>
<evidence type="ECO:0000256" key="3">
    <source>
        <dbReference type="ARBA" id="ARBA00022692"/>
    </source>
</evidence>
<dbReference type="GO" id="GO:0005886">
    <property type="term" value="C:plasma membrane"/>
    <property type="evidence" value="ECO:0007669"/>
    <property type="project" value="UniProtKB-SubCell"/>
</dbReference>
<keyword evidence="3 6" id="KW-0812">Transmembrane</keyword>
<name>A0A833GYY8_9LEPT</name>
<evidence type="ECO:0000256" key="6">
    <source>
        <dbReference type="SAM" id="Phobius"/>
    </source>
</evidence>
<evidence type="ECO:0000313" key="9">
    <source>
        <dbReference type="Proteomes" id="UP000460298"/>
    </source>
</evidence>
<dbReference type="Pfam" id="PF06271">
    <property type="entry name" value="RDD"/>
    <property type="match status" value="1"/>
</dbReference>
<dbReference type="Proteomes" id="UP000460298">
    <property type="component" value="Unassembled WGS sequence"/>
</dbReference>
<protein>
    <submittedName>
        <fullName evidence="8">RDD family protein</fullName>
    </submittedName>
</protein>
<keyword evidence="2" id="KW-1003">Cell membrane</keyword>
<dbReference type="PANTHER" id="PTHR36115">
    <property type="entry name" value="PROLINE-RICH ANTIGEN HOMOLOG-RELATED"/>
    <property type="match status" value="1"/>
</dbReference>
<feature type="transmembrane region" description="Helical" evidence="6">
    <location>
        <begin position="204"/>
        <end position="224"/>
    </location>
</feature>
<reference evidence="8 9" key="1">
    <citation type="submission" date="2019-10" db="EMBL/GenBank/DDBJ databases">
        <title>Extracellular Electron Transfer in a Candidatus Methanoperedens spp. Enrichment Culture.</title>
        <authorList>
            <person name="Berger S."/>
            <person name="Rangel Shaw D."/>
            <person name="Berben T."/>
            <person name="In 'T Zandt M."/>
            <person name="Frank J."/>
            <person name="Reimann J."/>
            <person name="Jetten M.S.M."/>
            <person name="Welte C.U."/>
        </authorList>
    </citation>
    <scope>NUCLEOTIDE SEQUENCE [LARGE SCALE GENOMIC DNA]</scope>
    <source>
        <strain evidence="8">SB12</strain>
    </source>
</reference>
<feature type="transmembrane region" description="Helical" evidence="6">
    <location>
        <begin position="43"/>
        <end position="65"/>
    </location>
</feature>
<accession>A0A833GYY8</accession>
<evidence type="ECO:0000256" key="5">
    <source>
        <dbReference type="ARBA" id="ARBA00023136"/>
    </source>
</evidence>
<proteinExistence type="predicted"/>
<dbReference type="InterPro" id="IPR051791">
    <property type="entry name" value="Pra-immunoreactive"/>
</dbReference>
<evidence type="ECO:0000256" key="1">
    <source>
        <dbReference type="ARBA" id="ARBA00004651"/>
    </source>
</evidence>
<organism evidence="8 9">
    <name type="scientific">Leptonema illini</name>
    <dbReference type="NCBI Taxonomy" id="183"/>
    <lineage>
        <taxon>Bacteria</taxon>
        <taxon>Pseudomonadati</taxon>
        <taxon>Spirochaetota</taxon>
        <taxon>Spirochaetia</taxon>
        <taxon>Leptospirales</taxon>
        <taxon>Leptospiraceae</taxon>
        <taxon>Leptonema</taxon>
    </lineage>
</organism>
<feature type="transmembrane region" description="Helical" evidence="6">
    <location>
        <begin position="149"/>
        <end position="170"/>
    </location>
</feature>
<comment type="subcellular location">
    <subcellularLocation>
        <location evidence="1">Cell membrane</location>
        <topology evidence="1">Multi-pass membrane protein</topology>
    </subcellularLocation>
</comment>
<dbReference type="PANTHER" id="PTHR36115:SF6">
    <property type="entry name" value="PROLINE-RICH ANTIGEN HOMOLOG"/>
    <property type="match status" value="1"/>
</dbReference>
<evidence type="ECO:0000256" key="2">
    <source>
        <dbReference type="ARBA" id="ARBA00022475"/>
    </source>
</evidence>
<evidence type="ECO:0000313" key="8">
    <source>
        <dbReference type="EMBL" id="KAB2930234.1"/>
    </source>
</evidence>
<gene>
    <name evidence="8" type="ORF">F9K24_17515</name>
</gene>
<dbReference type="AlphaFoldDB" id="A0A833GYY8"/>
<feature type="domain" description="RDD" evidence="7">
    <location>
        <begin position="37"/>
        <end position="183"/>
    </location>
</feature>
<evidence type="ECO:0000256" key="4">
    <source>
        <dbReference type="ARBA" id="ARBA00022989"/>
    </source>
</evidence>
<dbReference type="InterPro" id="IPR010432">
    <property type="entry name" value="RDD"/>
</dbReference>